<evidence type="ECO:0000313" key="10">
    <source>
        <dbReference type="EMBL" id="BAO00402.1"/>
    </source>
</evidence>
<dbReference type="SMART" id="SM00977">
    <property type="entry name" value="TilS_C"/>
    <property type="match status" value="1"/>
</dbReference>
<name>U3U7L1_9GAMM</name>
<keyword evidence="5 8" id="KW-0547">Nucleotide-binding</keyword>
<comment type="catalytic activity">
    <reaction evidence="7 8">
        <text>cytidine(34) in tRNA(Ile2) + L-lysine + ATP = lysidine(34) in tRNA(Ile2) + AMP + diphosphate + H(+)</text>
        <dbReference type="Rhea" id="RHEA:43744"/>
        <dbReference type="Rhea" id="RHEA-COMP:10625"/>
        <dbReference type="Rhea" id="RHEA-COMP:10670"/>
        <dbReference type="ChEBI" id="CHEBI:15378"/>
        <dbReference type="ChEBI" id="CHEBI:30616"/>
        <dbReference type="ChEBI" id="CHEBI:32551"/>
        <dbReference type="ChEBI" id="CHEBI:33019"/>
        <dbReference type="ChEBI" id="CHEBI:82748"/>
        <dbReference type="ChEBI" id="CHEBI:83665"/>
        <dbReference type="ChEBI" id="CHEBI:456215"/>
        <dbReference type="EC" id="6.3.4.19"/>
    </reaction>
</comment>
<dbReference type="SUPFAM" id="SSF52402">
    <property type="entry name" value="Adenine nucleotide alpha hydrolases-like"/>
    <property type="match status" value="1"/>
</dbReference>
<keyword evidence="2 8" id="KW-0963">Cytoplasm</keyword>
<dbReference type="Gene3D" id="3.40.50.620">
    <property type="entry name" value="HUPs"/>
    <property type="match status" value="1"/>
</dbReference>
<accession>U3U7L1</accession>
<evidence type="ECO:0000256" key="1">
    <source>
        <dbReference type="ARBA" id="ARBA00004496"/>
    </source>
</evidence>
<evidence type="ECO:0000256" key="7">
    <source>
        <dbReference type="ARBA" id="ARBA00048539"/>
    </source>
</evidence>
<dbReference type="InterPro" id="IPR012795">
    <property type="entry name" value="tRNA_Ile_lys_synt_N"/>
</dbReference>
<dbReference type="Proteomes" id="UP000016900">
    <property type="component" value="Chromosome"/>
</dbReference>
<feature type="binding site" evidence="8">
    <location>
        <begin position="21"/>
        <end position="26"/>
    </location>
    <ligand>
        <name>ATP</name>
        <dbReference type="ChEBI" id="CHEBI:30616"/>
    </ligand>
</feature>
<evidence type="ECO:0000256" key="3">
    <source>
        <dbReference type="ARBA" id="ARBA00022598"/>
    </source>
</evidence>
<keyword evidence="4 8" id="KW-0819">tRNA processing</keyword>
<proteinExistence type="inferred from homology"/>
<dbReference type="InterPro" id="IPR012796">
    <property type="entry name" value="Lysidine-tRNA-synth_C"/>
</dbReference>
<dbReference type="GO" id="GO:0005737">
    <property type="term" value="C:cytoplasm"/>
    <property type="evidence" value="ECO:0007669"/>
    <property type="project" value="UniProtKB-SubCell"/>
</dbReference>
<dbReference type="GO" id="GO:0032267">
    <property type="term" value="F:tRNA(Ile)-lysidine synthase activity"/>
    <property type="evidence" value="ECO:0007669"/>
    <property type="project" value="UniProtKB-EC"/>
</dbReference>
<dbReference type="NCBIfam" id="TIGR02432">
    <property type="entry name" value="lysidine_TilS_N"/>
    <property type="match status" value="1"/>
</dbReference>
<sequence>MPLSHITSLIHAETHCVLAFSGGLDSTVLLHQLMCWKNEQRISSSESHIRVLHIHHGLSPNADDWALHCKQICEKWKVPYEVLHVKINLHSSSSIEAAARDVRYQVLFEKLRPGECLLTAQHLDDQCETILLALKRGSGPTGLAGMSLKRRINGYLHLRPFLNLSREYLEAYAKKHQLSWINDESNVDNCYDRVFLRLHIIPLLKKRWPYFNKSTLRSAALCAEQEQLLDELLAGQLEKLIDEQGALYFIPLLAISEVHRHALLRRWIAIQGGKMPSREALKRITFEVMRSRKDAQPRLRCITHEVRRYRQKLYWLPQLTSLNNYILIWADRNQPLCLPQNLGYLQANNNIVQFRFPTNNEQITIRFVAHGYYNILGRFGRCKMKKLWQELGVPPWQRQRIPLIYYNEELIGSPELFTTFEGISKDKQGWKPVWIKTIKSNCKIQDLHGSIQ</sequence>
<dbReference type="OrthoDB" id="9807403at2"/>
<dbReference type="Pfam" id="PF11734">
    <property type="entry name" value="TilS_C"/>
    <property type="match status" value="1"/>
</dbReference>
<evidence type="ECO:0000256" key="2">
    <source>
        <dbReference type="ARBA" id="ARBA00022490"/>
    </source>
</evidence>
<comment type="similarity">
    <text evidence="8">Belongs to the tRNA(Ile)-lysidine synthase family.</text>
</comment>
<dbReference type="Pfam" id="PF01171">
    <property type="entry name" value="ATP_bind_3"/>
    <property type="match status" value="1"/>
</dbReference>
<organism evidence="10 11">
    <name type="scientific">Candidatus Pantoea carbekii</name>
    <dbReference type="NCBI Taxonomy" id="1235990"/>
    <lineage>
        <taxon>Bacteria</taxon>
        <taxon>Pseudomonadati</taxon>
        <taxon>Pseudomonadota</taxon>
        <taxon>Gammaproteobacteria</taxon>
        <taxon>Enterobacterales</taxon>
        <taxon>Erwiniaceae</taxon>
        <taxon>Pantoea</taxon>
    </lineage>
</organism>
<dbReference type="HAMAP" id="MF_01161">
    <property type="entry name" value="tRNA_Ile_lys_synt"/>
    <property type="match status" value="1"/>
</dbReference>
<dbReference type="NCBIfam" id="TIGR02433">
    <property type="entry name" value="lysidine_TilS_C"/>
    <property type="match status" value="1"/>
</dbReference>
<dbReference type="EMBL" id="AP012554">
    <property type="protein sequence ID" value="BAO00402.1"/>
    <property type="molecule type" value="Genomic_DNA"/>
</dbReference>
<dbReference type="InterPro" id="IPR015262">
    <property type="entry name" value="tRNA_Ile_lys_synt_subst-bd"/>
</dbReference>
<evidence type="ECO:0000256" key="4">
    <source>
        <dbReference type="ARBA" id="ARBA00022694"/>
    </source>
</evidence>
<dbReference type="eggNOG" id="COG0037">
    <property type="taxonomic scope" value="Bacteria"/>
</dbReference>
<dbReference type="KEGG" id="hhs:HHS_04320"/>
<dbReference type="EC" id="6.3.4.19" evidence="8"/>
<evidence type="ECO:0000256" key="8">
    <source>
        <dbReference type="HAMAP-Rule" id="MF_01161"/>
    </source>
</evidence>
<dbReference type="GO" id="GO:0005524">
    <property type="term" value="F:ATP binding"/>
    <property type="evidence" value="ECO:0007669"/>
    <property type="project" value="UniProtKB-UniRule"/>
</dbReference>
<dbReference type="InterPro" id="IPR014729">
    <property type="entry name" value="Rossmann-like_a/b/a_fold"/>
</dbReference>
<evidence type="ECO:0000259" key="9">
    <source>
        <dbReference type="SMART" id="SM00977"/>
    </source>
</evidence>
<gene>
    <name evidence="8" type="primary">tilS</name>
    <name evidence="10" type="ORF">HHS_04320</name>
</gene>
<evidence type="ECO:0000256" key="5">
    <source>
        <dbReference type="ARBA" id="ARBA00022741"/>
    </source>
</evidence>
<evidence type="ECO:0000256" key="6">
    <source>
        <dbReference type="ARBA" id="ARBA00022840"/>
    </source>
</evidence>
<dbReference type="Pfam" id="PF09179">
    <property type="entry name" value="TilS"/>
    <property type="match status" value="1"/>
</dbReference>
<dbReference type="PATRIC" id="fig|1235990.3.peg.428"/>
<dbReference type="PANTHER" id="PTHR43033">
    <property type="entry name" value="TRNA(ILE)-LYSIDINE SYNTHASE-RELATED"/>
    <property type="match status" value="1"/>
</dbReference>
<dbReference type="PANTHER" id="PTHR43033:SF1">
    <property type="entry name" value="TRNA(ILE)-LYSIDINE SYNTHASE-RELATED"/>
    <property type="match status" value="1"/>
</dbReference>
<keyword evidence="6 8" id="KW-0067">ATP-binding</keyword>
<comment type="function">
    <text evidence="8">Ligates lysine onto the cytidine present at position 34 of the AUA codon-specific tRNA(Ile) that contains the anticodon CAU, in an ATP-dependent manner. Cytidine is converted to lysidine, thus changing the amino acid specificity of the tRNA from methionine to isoleucine.</text>
</comment>
<protein>
    <recommendedName>
        <fullName evidence="8">tRNA(Ile)-lysidine synthase</fullName>
        <ecNumber evidence="8">6.3.4.19</ecNumber>
    </recommendedName>
    <alternativeName>
        <fullName evidence="8">tRNA(Ile)-2-lysyl-cytidine synthase</fullName>
    </alternativeName>
    <alternativeName>
        <fullName evidence="8">tRNA(Ile)-lysidine synthetase</fullName>
    </alternativeName>
</protein>
<dbReference type="CDD" id="cd01992">
    <property type="entry name" value="TilS_N"/>
    <property type="match status" value="1"/>
</dbReference>
<keyword evidence="3 8" id="KW-0436">Ligase</keyword>
<dbReference type="SUPFAM" id="SSF56037">
    <property type="entry name" value="PheT/TilS domain"/>
    <property type="match status" value="1"/>
</dbReference>
<keyword evidence="11" id="KW-1185">Reference proteome</keyword>
<dbReference type="GO" id="GO:0006400">
    <property type="term" value="P:tRNA modification"/>
    <property type="evidence" value="ECO:0007669"/>
    <property type="project" value="UniProtKB-UniRule"/>
</dbReference>
<evidence type="ECO:0000313" key="11">
    <source>
        <dbReference type="Proteomes" id="UP000016900"/>
    </source>
</evidence>
<dbReference type="AlphaFoldDB" id="U3U7L1"/>
<dbReference type="InterPro" id="IPR012094">
    <property type="entry name" value="tRNA_Ile_lys_synt"/>
</dbReference>
<dbReference type="Gene3D" id="1.20.59.20">
    <property type="match status" value="1"/>
</dbReference>
<dbReference type="InterPro" id="IPR011063">
    <property type="entry name" value="TilS/TtcA_N"/>
</dbReference>
<reference evidence="10 11" key="1">
    <citation type="submission" date="2012-10" db="EMBL/GenBank/DDBJ databases">
        <title>Genome sequence of the symbiont of the pentatomidae stink bug Halyomorpha halys.</title>
        <authorList>
            <person name="Kobayashi H."/>
            <person name="Fujii-Muramatsu R."/>
            <person name="Takeishi K."/>
            <person name="Noda H."/>
        </authorList>
    </citation>
    <scope>NUCLEOTIDE SEQUENCE [LARGE SCALE GENOMIC DNA]</scope>
</reference>
<dbReference type="SUPFAM" id="SSF82829">
    <property type="entry name" value="MesJ substrate recognition domain-like"/>
    <property type="match status" value="1"/>
</dbReference>
<feature type="domain" description="Lysidine-tRNA(Ile) synthetase C-terminal" evidence="9">
    <location>
        <begin position="363"/>
        <end position="434"/>
    </location>
</feature>
<dbReference type="STRING" id="1235990.BMSBPS_0059"/>
<comment type="domain">
    <text evidence="8">The N-terminal region contains the highly conserved SGGXDS motif, predicted to be a P-loop motif involved in ATP binding.</text>
</comment>
<comment type="subcellular location">
    <subcellularLocation>
        <location evidence="1 8">Cytoplasm</location>
    </subcellularLocation>
</comment>